<keyword evidence="3" id="KW-0677">Repeat</keyword>
<evidence type="ECO:0000313" key="11">
    <source>
        <dbReference type="Proteomes" id="UP000030143"/>
    </source>
</evidence>
<feature type="compositionally biased region" description="Basic residues" evidence="8">
    <location>
        <begin position="311"/>
        <end position="328"/>
    </location>
</feature>
<sequence length="590" mass="65629">MASQTQQGDFCLECNWEAFHIDGKAAVDPSGNVDQHHWNCSSLETHPPLPHCEVDEACCDVDDCALDCGSICGRFTGCDTSTVCSVTHCEDDNCDDDNCNDHNCDDTHCDPTHCDDNCEVDHCESIDPLCFEDHCCEGPASQDCGFDTLFGLNTPLSLDTGVFPSMIMGNTSVGHTTKAMQHPFPGVIDPFQQETIRSSYQTHATHCEQDVSNHFECHDFQKDWQGMFVAPPAPAQAEVNPAEVFHMLGMCSDFSICQDQHVAGTPQTSLDTFDKPKIDTSDAFNCFNPEHHHVHNHFKNPNDFNLQTLRKGPHRNHHRCRAHHHAHSHPYSPYSRQSRSSISSHLISSPGETPPPLEGDSSSVLTTPDFSPADSKLHICKWATEIHGIKAACGATFADCGSLQEHLVASHMNTVNGAKGNGYYCCWEGCHRPDDPFSQKSKLQGHFLTHSNYKNFSCSVCGKTFARQATLDRHERSHRGDKPYTCKHCGKSFTDSSELKTHSRTHTGEKPFKCTWPGCTFTTGDSSNMSSHRLTHGERKHKCLFPGCTKSFTRPDQLKRHQRTTHKQEPSSTLPSPSPDHFTMTPFTLV</sequence>
<dbReference type="OrthoDB" id="3437960at2759"/>
<organism evidence="10 11">
    <name type="scientific">Penicillium expansum</name>
    <name type="common">Blue mold rot fungus</name>
    <dbReference type="NCBI Taxonomy" id="27334"/>
    <lineage>
        <taxon>Eukaryota</taxon>
        <taxon>Fungi</taxon>
        <taxon>Dikarya</taxon>
        <taxon>Ascomycota</taxon>
        <taxon>Pezizomycotina</taxon>
        <taxon>Eurotiomycetes</taxon>
        <taxon>Eurotiomycetidae</taxon>
        <taxon>Eurotiales</taxon>
        <taxon>Aspergillaceae</taxon>
        <taxon>Penicillium</taxon>
    </lineage>
</organism>
<feature type="region of interest" description="Disordered" evidence="8">
    <location>
        <begin position="555"/>
        <end position="590"/>
    </location>
</feature>
<dbReference type="SUPFAM" id="SSF57667">
    <property type="entry name" value="beta-beta-alpha zinc fingers"/>
    <property type="match status" value="3"/>
</dbReference>
<accession>A0A0A2IYL4</accession>
<reference evidence="10 11" key="1">
    <citation type="journal article" date="2015" name="Mol. Plant Microbe Interact.">
        <title>Genome, transcriptome, and functional analyses of Penicillium expansum provide new insights into secondary metabolism and pathogenicity.</title>
        <authorList>
            <person name="Ballester A.R."/>
            <person name="Marcet-Houben M."/>
            <person name="Levin E."/>
            <person name="Sela N."/>
            <person name="Selma-Lazaro C."/>
            <person name="Carmona L."/>
            <person name="Wisniewski M."/>
            <person name="Droby S."/>
            <person name="Gonzalez-Candelas L."/>
            <person name="Gabaldon T."/>
        </authorList>
    </citation>
    <scope>NUCLEOTIDE SEQUENCE [LARGE SCALE GENOMIC DNA]</scope>
    <source>
        <strain evidence="10 11">MD-8</strain>
    </source>
</reference>
<keyword evidence="4 7" id="KW-0863">Zinc-finger</keyword>
<feature type="compositionally biased region" description="Low complexity" evidence="8">
    <location>
        <begin position="329"/>
        <end position="349"/>
    </location>
</feature>
<feature type="domain" description="C2H2-type" evidence="9">
    <location>
        <begin position="456"/>
        <end position="483"/>
    </location>
</feature>
<dbReference type="RefSeq" id="XP_016597131.1">
    <property type="nucleotide sequence ID" value="XM_016746342.1"/>
</dbReference>
<keyword evidence="2" id="KW-0479">Metal-binding</keyword>
<dbReference type="Pfam" id="PF00096">
    <property type="entry name" value="zf-C2H2"/>
    <property type="match status" value="3"/>
</dbReference>
<dbReference type="PROSITE" id="PS50157">
    <property type="entry name" value="ZINC_FINGER_C2H2_2"/>
    <property type="match status" value="3"/>
</dbReference>
<gene>
    <name evidence="10" type="ORF">PEX2_090720</name>
</gene>
<proteinExistence type="predicted"/>
<dbReference type="VEuPathDB" id="FungiDB:PEXP_014650"/>
<evidence type="ECO:0000256" key="3">
    <source>
        <dbReference type="ARBA" id="ARBA00022737"/>
    </source>
</evidence>
<dbReference type="PROSITE" id="PS00028">
    <property type="entry name" value="ZINC_FINGER_C2H2_1"/>
    <property type="match status" value="3"/>
</dbReference>
<dbReference type="EMBL" id="JQFZ01000214">
    <property type="protein sequence ID" value="KGO54819.1"/>
    <property type="molecule type" value="Genomic_DNA"/>
</dbReference>
<dbReference type="InterPro" id="IPR050329">
    <property type="entry name" value="GLI_C2H2-zinc-finger"/>
</dbReference>
<dbReference type="InterPro" id="IPR013087">
    <property type="entry name" value="Znf_C2H2_type"/>
</dbReference>
<dbReference type="FunFam" id="3.30.160.60:FF:001704">
    <property type="entry name" value="C2H2 transcription factor, putative"/>
    <property type="match status" value="1"/>
</dbReference>
<evidence type="ECO:0000313" key="10">
    <source>
        <dbReference type="EMBL" id="KGO54819.1"/>
    </source>
</evidence>
<dbReference type="Proteomes" id="UP000030143">
    <property type="component" value="Unassembled WGS sequence"/>
</dbReference>
<dbReference type="PhylomeDB" id="A0A0A2IYL4"/>
<evidence type="ECO:0000256" key="7">
    <source>
        <dbReference type="PROSITE-ProRule" id="PRU00042"/>
    </source>
</evidence>
<keyword evidence="5" id="KW-0862">Zinc</keyword>
<dbReference type="GeneID" id="27681762"/>
<dbReference type="FunFam" id="3.30.160.60:FF:001498">
    <property type="entry name" value="Zinc finger protein 404"/>
    <property type="match status" value="1"/>
</dbReference>
<name>A0A0A2IYL4_PENEN</name>
<dbReference type="PANTHER" id="PTHR19818">
    <property type="entry name" value="ZINC FINGER PROTEIN ZIC AND GLI"/>
    <property type="match status" value="1"/>
</dbReference>
<feature type="domain" description="C2H2-type" evidence="9">
    <location>
        <begin position="541"/>
        <end position="571"/>
    </location>
</feature>
<feature type="region of interest" description="Disordered" evidence="8">
    <location>
        <begin position="297"/>
        <end position="368"/>
    </location>
</feature>
<dbReference type="GO" id="GO:0000978">
    <property type="term" value="F:RNA polymerase II cis-regulatory region sequence-specific DNA binding"/>
    <property type="evidence" value="ECO:0007669"/>
    <property type="project" value="TreeGrafter"/>
</dbReference>
<dbReference type="GO" id="GO:0000981">
    <property type="term" value="F:DNA-binding transcription factor activity, RNA polymerase II-specific"/>
    <property type="evidence" value="ECO:0007669"/>
    <property type="project" value="TreeGrafter"/>
</dbReference>
<evidence type="ECO:0000256" key="4">
    <source>
        <dbReference type="ARBA" id="ARBA00022771"/>
    </source>
</evidence>
<evidence type="ECO:0000256" key="8">
    <source>
        <dbReference type="SAM" id="MobiDB-lite"/>
    </source>
</evidence>
<keyword evidence="11" id="KW-1185">Reference proteome</keyword>
<dbReference type="InterPro" id="IPR036236">
    <property type="entry name" value="Znf_C2H2_sf"/>
</dbReference>
<dbReference type="PANTHER" id="PTHR19818:SF139">
    <property type="entry name" value="PAIR-RULE PROTEIN ODD-PAIRED"/>
    <property type="match status" value="1"/>
</dbReference>
<dbReference type="SMART" id="SM00355">
    <property type="entry name" value="ZnF_C2H2"/>
    <property type="match status" value="6"/>
</dbReference>
<protein>
    <submittedName>
        <fullName evidence="10">Zinc finger, C2H2</fullName>
    </submittedName>
</protein>
<dbReference type="Gene3D" id="3.30.160.60">
    <property type="entry name" value="Classic Zinc Finger"/>
    <property type="match status" value="5"/>
</dbReference>
<dbReference type="GO" id="GO:0045944">
    <property type="term" value="P:positive regulation of transcription by RNA polymerase II"/>
    <property type="evidence" value="ECO:0007669"/>
    <property type="project" value="UniProtKB-ARBA"/>
</dbReference>
<comment type="subcellular location">
    <subcellularLocation>
        <location evidence="1">Nucleus</location>
    </subcellularLocation>
</comment>
<dbReference type="STRING" id="27334.A0A0A2IYL4"/>
<comment type="caution">
    <text evidence="10">The sequence shown here is derived from an EMBL/GenBank/DDBJ whole genome shotgun (WGS) entry which is preliminary data.</text>
</comment>
<feature type="domain" description="C2H2-type" evidence="9">
    <location>
        <begin position="484"/>
        <end position="511"/>
    </location>
</feature>
<evidence type="ECO:0000259" key="9">
    <source>
        <dbReference type="PROSITE" id="PS50157"/>
    </source>
</evidence>
<evidence type="ECO:0000256" key="5">
    <source>
        <dbReference type="ARBA" id="ARBA00022833"/>
    </source>
</evidence>
<evidence type="ECO:0000256" key="6">
    <source>
        <dbReference type="ARBA" id="ARBA00023242"/>
    </source>
</evidence>
<evidence type="ECO:0000256" key="1">
    <source>
        <dbReference type="ARBA" id="ARBA00004123"/>
    </source>
</evidence>
<dbReference type="HOGENOM" id="CLU_035240_1_0_1"/>
<keyword evidence="6" id="KW-0539">Nucleus</keyword>
<evidence type="ECO:0000256" key="2">
    <source>
        <dbReference type="ARBA" id="ARBA00022723"/>
    </source>
</evidence>
<dbReference type="GO" id="GO:0005634">
    <property type="term" value="C:nucleus"/>
    <property type="evidence" value="ECO:0007669"/>
    <property type="project" value="UniProtKB-SubCell"/>
</dbReference>
<dbReference type="GO" id="GO:0008270">
    <property type="term" value="F:zinc ion binding"/>
    <property type="evidence" value="ECO:0007669"/>
    <property type="project" value="UniProtKB-KW"/>
</dbReference>
<dbReference type="AlphaFoldDB" id="A0A0A2IYL4"/>